<dbReference type="Gene3D" id="3.40.640.10">
    <property type="entry name" value="Type I PLP-dependent aspartate aminotransferase-like (Major domain)"/>
    <property type="match status" value="1"/>
</dbReference>
<dbReference type="CDD" id="cd07377">
    <property type="entry name" value="WHTH_GntR"/>
    <property type="match status" value="1"/>
</dbReference>
<evidence type="ECO:0000256" key="5">
    <source>
        <dbReference type="ARBA" id="ARBA00023163"/>
    </source>
</evidence>
<gene>
    <name evidence="7" type="ORF">NWE54_13550</name>
</gene>
<keyword evidence="7" id="KW-0032">Aminotransferase</keyword>
<dbReference type="SUPFAM" id="SSF53383">
    <property type="entry name" value="PLP-dependent transferases"/>
    <property type="match status" value="1"/>
</dbReference>
<keyword evidence="3" id="KW-0805">Transcription regulation</keyword>
<evidence type="ECO:0000256" key="3">
    <source>
        <dbReference type="ARBA" id="ARBA00023015"/>
    </source>
</evidence>
<dbReference type="InterPro" id="IPR036390">
    <property type="entry name" value="WH_DNA-bd_sf"/>
</dbReference>
<accession>A0A9E7ZHB8</accession>
<evidence type="ECO:0000256" key="4">
    <source>
        <dbReference type="ARBA" id="ARBA00023125"/>
    </source>
</evidence>
<reference evidence="7" key="1">
    <citation type="submission" date="2022-08" db="EMBL/GenBank/DDBJ databases">
        <title>Complete Genome Sequences of 2 Bosea sp. soil isolates.</title>
        <authorList>
            <person name="Alvarez Arevalo M."/>
            <person name="Sterndorff E.B."/>
            <person name="Faurdal D."/>
            <person name="Joergensen T.S."/>
            <person name="Weber T."/>
        </authorList>
    </citation>
    <scope>NUCLEOTIDE SEQUENCE</scope>
    <source>
        <strain evidence="7">NBC_00436</strain>
    </source>
</reference>
<evidence type="ECO:0000256" key="1">
    <source>
        <dbReference type="ARBA" id="ARBA00005384"/>
    </source>
</evidence>
<dbReference type="GO" id="GO:0030170">
    <property type="term" value="F:pyridoxal phosphate binding"/>
    <property type="evidence" value="ECO:0007669"/>
    <property type="project" value="InterPro"/>
</dbReference>
<keyword evidence="7" id="KW-0808">Transferase</keyword>
<dbReference type="GO" id="GO:0003677">
    <property type="term" value="F:DNA binding"/>
    <property type="evidence" value="ECO:0007669"/>
    <property type="project" value="UniProtKB-KW"/>
</dbReference>
<sequence length="475" mass="50905">MVQLEAQGVAHRIIAAIKQRIHDGEYRPGDRLPSSRALAIEWGVSRTTVTAAYGQLIAEGYLLNRPGARAVVARGLAAVPVPEVAVAIGTRALSDFAERLLALPAPARFQTYRVADLRYGDLSGADFPMLAWRRALNRASLRRAERLRYSDPQGSAPLRAALQSYLWRARGINCAPEQIIVVNGSQQGLDLCARLLLDPGDSFVMEDPGYVLARHAFAASGGVAVAVSVDREGIRTEGLPAARLAYVTPSHQYPLGSVLSAARRRALLDWAAEAGAVIVEDDYDGEYRHSVAPIPPLQASAPDKVIYLGTVSKTLSPTLRLGYLVAPPDLCRIFAEAKRLTDRHTPLLEQEALAEFLSSGGYERHIRSIRRRNAERRAALLQALATECGTRLTVTGADTGLHVVAWLNGIPAEREAAIVDAARAAGVGLYPIGPLYASGAARPAEAGFVIGYAAHEVEAIRRGVSGLAKVFAALG</sequence>
<dbReference type="Pfam" id="PF00392">
    <property type="entry name" value="GntR"/>
    <property type="match status" value="1"/>
</dbReference>
<protein>
    <submittedName>
        <fullName evidence="7">PLP-dependent aminotransferase family protein</fullName>
    </submittedName>
</protein>
<dbReference type="AlphaFoldDB" id="A0A9E7ZHB8"/>
<dbReference type="SUPFAM" id="SSF46785">
    <property type="entry name" value="Winged helix' DNA-binding domain"/>
    <property type="match status" value="1"/>
</dbReference>
<dbReference type="PANTHER" id="PTHR46577:SF1">
    <property type="entry name" value="HTH-TYPE TRANSCRIPTIONAL REGULATORY PROTEIN GABR"/>
    <property type="match status" value="1"/>
</dbReference>
<dbReference type="InterPro" id="IPR015421">
    <property type="entry name" value="PyrdxlP-dep_Trfase_major"/>
</dbReference>
<dbReference type="InterPro" id="IPR004839">
    <property type="entry name" value="Aminotransferase_I/II_large"/>
</dbReference>
<feature type="domain" description="HTH gntR-type" evidence="6">
    <location>
        <begin position="7"/>
        <end position="75"/>
    </location>
</feature>
<dbReference type="PANTHER" id="PTHR46577">
    <property type="entry name" value="HTH-TYPE TRANSCRIPTIONAL REGULATORY PROTEIN GABR"/>
    <property type="match status" value="1"/>
</dbReference>
<dbReference type="GO" id="GO:0003700">
    <property type="term" value="F:DNA-binding transcription factor activity"/>
    <property type="evidence" value="ECO:0007669"/>
    <property type="project" value="InterPro"/>
</dbReference>
<evidence type="ECO:0000256" key="2">
    <source>
        <dbReference type="ARBA" id="ARBA00022898"/>
    </source>
</evidence>
<dbReference type="PROSITE" id="PS50949">
    <property type="entry name" value="HTH_GNTR"/>
    <property type="match status" value="1"/>
</dbReference>
<dbReference type="SMART" id="SM00345">
    <property type="entry name" value="HTH_GNTR"/>
    <property type="match status" value="1"/>
</dbReference>
<proteinExistence type="inferred from homology"/>
<dbReference type="InterPro" id="IPR000524">
    <property type="entry name" value="Tscrpt_reg_HTH_GntR"/>
</dbReference>
<dbReference type="InterPro" id="IPR051446">
    <property type="entry name" value="HTH_trans_reg/aminotransferase"/>
</dbReference>
<organism evidence="7">
    <name type="scientific">Bosea sp. NBC_00436</name>
    <dbReference type="NCBI Taxonomy" id="2969620"/>
    <lineage>
        <taxon>Bacteria</taxon>
        <taxon>Pseudomonadati</taxon>
        <taxon>Pseudomonadota</taxon>
        <taxon>Alphaproteobacteria</taxon>
        <taxon>Hyphomicrobiales</taxon>
        <taxon>Boseaceae</taxon>
        <taxon>Bosea</taxon>
    </lineage>
</organism>
<dbReference type="Gene3D" id="1.10.10.10">
    <property type="entry name" value="Winged helix-like DNA-binding domain superfamily/Winged helix DNA-binding domain"/>
    <property type="match status" value="1"/>
</dbReference>
<dbReference type="InterPro" id="IPR015424">
    <property type="entry name" value="PyrdxlP-dep_Trfase"/>
</dbReference>
<name>A0A9E7ZHB8_9HYPH</name>
<evidence type="ECO:0000259" key="6">
    <source>
        <dbReference type="PROSITE" id="PS50949"/>
    </source>
</evidence>
<keyword evidence="4" id="KW-0238">DNA-binding</keyword>
<comment type="similarity">
    <text evidence="1">In the C-terminal section; belongs to the class-I pyridoxal-phosphate-dependent aminotransferase family.</text>
</comment>
<evidence type="ECO:0000313" key="7">
    <source>
        <dbReference type="EMBL" id="UZF84863.1"/>
    </source>
</evidence>
<dbReference type="GO" id="GO:0008483">
    <property type="term" value="F:transaminase activity"/>
    <property type="evidence" value="ECO:0007669"/>
    <property type="project" value="UniProtKB-KW"/>
</dbReference>
<dbReference type="Pfam" id="PF00155">
    <property type="entry name" value="Aminotran_1_2"/>
    <property type="match status" value="1"/>
</dbReference>
<keyword evidence="5" id="KW-0804">Transcription</keyword>
<keyword evidence="2" id="KW-0663">Pyridoxal phosphate</keyword>
<dbReference type="InterPro" id="IPR036388">
    <property type="entry name" value="WH-like_DNA-bd_sf"/>
</dbReference>
<dbReference type="CDD" id="cd00609">
    <property type="entry name" value="AAT_like"/>
    <property type="match status" value="1"/>
</dbReference>
<dbReference type="EMBL" id="CP102774">
    <property type="protein sequence ID" value="UZF84863.1"/>
    <property type="molecule type" value="Genomic_DNA"/>
</dbReference>
<dbReference type="PRINTS" id="PR00035">
    <property type="entry name" value="HTHGNTR"/>
</dbReference>